<reference evidence="5" key="3">
    <citation type="submission" date="2025-09" db="UniProtKB">
        <authorList>
            <consortium name="Ensembl"/>
        </authorList>
    </citation>
    <scope>IDENTIFICATION</scope>
</reference>
<organism evidence="5 6">
    <name type="scientific">Sparus aurata</name>
    <name type="common">Gilthead sea bream</name>
    <dbReference type="NCBI Taxonomy" id="8175"/>
    <lineage>
        <taxon>Eukaryota</taxon>
        <taxon>Metazoa</taxon>
        <taxon>Chordata</taxon>
        <taxon>Craniata</taxon>
        <taxon>Vertebrata</taxon>
        <taxon>Euteleostomi</taxon>
        <taxon>Actinopterygii</taxon>
        <taxon>Neopterygii</taxon>
        <taxon>Teleostei</taxon>
        <taxon>Neoteleostei</taxon>
        <taxon>Acanthomorphata</taxon>
        <taxon>Eupercaria</taxon>
        <taxon>Spariformes</taxon>
        <taxon>Sparidae</taxon>
        <taxon>Sparus</taxon>
    </lineage>
</organism>
<feature type="region of interest" description="Disordered" evidence="3">
    <location>
        <begin position="258"/>
        <end position="299"/>
    </location>
</feature>
<feature type="compositionally biased region" description="Low complexity" evidence="3">
    <location>
        <begin position="285"/>
        <end position="299"/>
    </location>
</feature>
<dbReference type="FunCoup" id="A0A671YZI2">
    <property type="interactions" value="126"/>
</dbReference>
<dbReference type="Pfam" id="PF00076">
    <property type="entry name" value="RRM_1"/>
    <property type="match status" value="1"/>
</dbReference>
<dbReference type="InterPro" id="IPR000504">
    <property type="entry name" value="RRM_dom"/>
</dbReference>
<gene>
    <name evidence="5" type="primary">rbm44</name>
</gene>
<dbReference type="SUPFAM" id="SSF54928">
    <property type="entry name" value="RNA-binding domain, RBD"/>
    <property type="match status" value="1"/>
</dbReference>
<dbReference type="Proteomes" id="UP000472265">
    <property type="component" value="Chromosome 9"/>
</dbReference>
<dbReference type="GO" id="GO:0003723">
    <property type="term" value="F:RNA binding"/>
    <property type="evidence" value="ECO:0007669"/>
    <property type="project" value="UniProtKB-UniRule"/>
</dbReference>
<dbReference type="PANTHER" id="PTHR17550:SF7">
    <property type="entry name" value="RNA-BINDING PROTEIN 44"/>
    <property type="match status" value="1"/>
</dbReference>
<protein>
    <recommendedName>
        <fullName evidence="4">RRM domain-containing protein</fullName>
    </recommendedName>
</protein>
<keyword evidence="1" id="KW-0694">RNA-binding</keyword>
<feature type="compositionally biased region" description="Basic and acidic residues" evidence="3">
    <location>
        <begin position="528"/>
        <end position="539"/>
    </location>
</feature>
<evidence type="ECO:0000313" key="5">
    <source>
        <dbReference type="Ensembl" id="ENSSAUP00010068145.1"/>
    </source>
</evidence>
<name>A0A671YZI2_SPAAU</name>
<feature type="region of interest" description="Disordered" evidence="3">
    <location>
        <begin position="691"/>
        <end position="731"/>
    </location>
</feature>
<feature type="region of interest" description="Disordered" evidence="3">
    <location>
        <begin position="496"/>
        <end position="539"/>
    </location>
</feature>
<feature type="coiled-coil region" evidence="2">
    <location>
        <begin position="360"/>
        <end position="387"/>
    </location>
</feature>
<feature type="compositionally biased region" description="Polar residues" evidence="3">
    <location>
        <begin position="691"/>
        <end position="723"/>
    </location>
</feature>
<dbReference type="InParanoid" id="A0A671YZI2"/>
<dbReference type="PANTHER" id="PTHR17550">
    <property type="entry name" value="E3 UBIQUITIN-PROTEIN LIGASE TTC3"/>
    <property type="match status" value="1"/>
</dbReference>
<sequence>MTQQTAWPAHPCMVPYDATVPSTSYGAGGYAGVVEPPQVIPHFYSTVAEKSHRREGRVLFLDRSVFDLVYTHQCLALTDPKLLGWYLRLSPEDRKIIQDEGGFHHFLQGHPGLELSKHHVYVKCNSGSTSPSPQFVETNSHTSKMSGVTRCRCGNMQNCYTPPVAHSHLDLEMCPNDVRGTLLGRGNSLEGSKNHPHEESSSSSAAVCRDRSALASSLHVDMELERWRQGGKPKLRSQSAVTENQSVDFIRIEVNPSWSEWPPSEKNSPPVDSHEVSSSLEGPVTSSSEALSASSDTSETVVKMSTADKYTSPMPCVTVCDVMVGTEPALCMAAFTQTEDPETSDKHVITEVHMADLDYLAEEFIKLRMVKEELREQKKKMNSLGCRLKRECDCVQRAQQAELCLLALQYNMCTQHCWRLYYTSAEGGQVPPLPKNPPANIASVLQKLESDYNWMRDKILAGVPLKELKPLSVDCEKITTGAHYIPAEIIGDELGKVPSWSSQEPHNPSGEENGRPADQIRNGYQPSQRKEQTKKNCEKRTAVTMVPHDRDSVHTANKQEGKQIKAVCKELNTMEAWYDAEEDLEPAERGQDPAVINKDVTKAESASGEPKCSVLSVSNLPSNVTESDVMLWFEKYHASDVSITALKNDLRVAIVTIDDPQSAEAAVSELNGCTMQGYTLHVEHIIRANGGSDSQASASISEPECSQDSKPQTSKTESSSTDRQLIGHTPPSSSIKIRKVVCISPTAKGTCVPQHYGTMGSFDTLMAELTQRHPDVGRQRIVDALLELRAKHQGILSSFPLRTIREMTSDLLTRPASAAQL</sequence>
<dbReference type="SMART" id="SM00360">
    <property type="entry name" value="RRM"/>
    <property type="match status" value="1"/>
</dbReference>
<evidence type="ECO:0000256" key="1">
    <source>
        <dbReference type="PROSITE-ProRule" id="PRU00176"/>
    </source>
</evidence>
<dbReference type="AlphaFoldDB" id="A0A671YZI2"/>
<reference evidence="5" key="2">
    <citation type="submission" date="2025-08" db="UniProtKB">
        <authorList>
            <consortium name="Ensembl"/>
        </authorList>
    </citation>
    <scope>IDENTIFICATION</scope>
</reference>
<dbReference type="Gene3D" id="3.30.70.330">
    <property type="match status" value="1"/>
</dbReference>
<evidence type="ECO:0000259" key="4">
    <source>
        <dbReference type="PROSITE" id="PS50102"/>
    </source>
</evidence>
<evidence type="ECO:0000256" key="3">
    <source>
        <dbReference type="SAM" id="MobiDB-lite"/>
    </source>
</evidence>
<dbReference type="InterPro" id="IPR012677">
    <property type="entry name" value="Nucleotide-bd_a/b_plait_sf"/>
</dbReference>
<dbReference type="Ensembl" id="ENSSAUT00010071320.1">
    <property type="protein sequence ID" value="ENSSAUP00010068145.1"/>
    <property type="gene ID" value="ENSSAUG00010027082.1"/>
</dbReference>
<dbReference type="InterPro" id="IPR035979">
    <property type="entry name" value="RBD_domain_sf"/>
</dbReference>
<feature type="region of interest" description="Disordered" evidence="3">
    <location>
        <begin position="185"/>
        <end position="208"/>
    </location>
</feature>
<dbReference type="OMA" id="TEVRMSD"/>
<evidence type="ECO:0000256" key="2">
    <source>
        <dbReference type="SAM" id="Coils"/>
    </source>
</evidence>
<feature type="domain" description="RRM" evidence="4">
    <location>
        <begin position="613"/>
        <end position="687"/>
    </location>
</feature>
<keyword evidence="6" id="KW-1185">Reference proteome</keyword>
<dbReference type="GeneTree" id="ENSGT00940000177452"/>
<keyword evidence="2" id="KW-0175">Coiled coil</keyword>
<reference evidence="5" key="1">
    <citation type="submission" date="2021-04" db="EMBL/GenBank/DDBJ databases">
        <authorList>
            <consortium name="Wellcome Sanger Institute Data Sharing"/>
        </authorList>
    </citation>
    <scope>NUCLEOTIDE SEQUENCE [LARGE SCALE GENOMIC DNA]</scope>
</reference>
<dbReference type="PROSITE" id="PS50102">
    <property type="entry name" value="RRM"/>
    <property type="match status" value="1"/>
</dbReference>
<evidence type="ECO:0000313" key="6">
    <source>
        <dbReference type="Proteomes" id="UP000472265"/>
    </source>
</evidence>
<proteinExistence type="predicted"/>
<accession>A0A671YZI2</accession>